<sequence length="146" mass="15785">MSDSKAKSRSARQSAPQEALDALLAEPSGDPIRRAIWLGEVDRRLHPHLPPSLAEHARLANIKGSTLVFVVDAPVWSAKLRLAAPDLLDVARSIGLVATDVAIKVSTDARLPPVTPPRRPIPLSPRSEQALRSALDSLRDDEASRD</sequence>
<dbReference type="Pfam" id="PF05258">
    <property type="entry name" value="DciA"/>
    <property type="match status" value="1"/>
</dbReference>
<evidence type="ECO:0000313" key="2">
    <source>
        <dbReference type="EMBL" id="MBB1088599.1"/>
    </source>
</evidence>
<dbReference type="AlphaFoldDB" id="A0A7W3U474"/>
<feature type="compositionally biased region" description="Pro residues" evidence="1">
    <location>
        <begin position="113"/>
        <end position="123"/>
    </location>
</feature>
<keyword evidence="3" id="KW-1185">Reference proteome</keyword>
<gene>
    <name evidence="2" type="ORF">H4F99_08870</name>
</gene>
<comment type="caution">
    <text evidence="2">The sequence shown here is derived from an EMBL/GenBank/DDBJ whole genome shotgun (WGS) entry which is preliminary data.</text>
</comment>
<feature type="region of interest" description="Disordered" evidence="1">
    <location>
        <begin position="1"/>
        <end position="24"/>
    </location>
</feature>
<evidence type="ECO:0000256" key="1">
    <source>
        <dbReference type="SAM" id="MobiDB-lite"/>
    </source>
</evidence>
<dbReference type="Proteomes" id="UP000552587">
    <property type="component" value="Unassembled WGS sequence"/>
</dbReference>
<dbReference type="EMBL" id="JACHTE010000005">
    <property type="protein sequence ID" value="MBB1088599.1"/>
    <property type="molecule type" value="Genomic_DNA"/>
</dbReference>
<proteinExistence type="predicted"/>
<feature type="compositionally biased region" description="Basic and acidic residues" evidence="1">
    <location>
        <begin position="137"/>
        <end position="146"/>
    </location>
</feature>
<feature type="region of interest" description="Disordered" evidence="1">
    <location>
        <begin position="108"/>
        <end position="146"/>
    </location>
</feature>
<accession>A0A7W3U474</accession>
<name>A0A7W3U474_9GAMM</name>
<evidence type="ECO:0000313" key="3">
    <source>
        <dbReference type="Proteomes" id="UP000552587"/>
    </source>
</evidence>
<reference evidence="2 3" key="1">
    <citation type="submission" date="2020-07" db="EMBL/GenBank/DDBJ databases">
        <authorList>
            <person name="Xu S."/>
            <person name="Li A."/>
        </authorList>
    </citation>
    <scope>NUCLEOTIDE SEQUENCE [LARGE SCALE GENOMIC DNA]</scope>
    <source>
        <strain evidence="2 3">SG-8</strain>
    </source>
</reference>
<dbReference type="InterPro" id="IPR007922">
    <property type="entry name" value="DciA-like"/>
</dbReference>
<organism evidence="2 3">
    <name type="scientific">Marilutibacter penaei</name>
    <dbReference type="NCBI Taxonomy" id="2759900"/>
    <lineage>
        <taxon>Bacteria</taxon>
        <taxon>Pseudomonadati</taxon>
        <taxon>Pseudomonadota</taxon>
        <taxon>Gammaproteobacteria</taxon>
        <taxon>Lysobacterales</taxon>
        <taxon>Lysobacteraceae</taxon>
        <taxon>Marilutibacter</taxon>
    </lineage>
</organism>
<protein>
    <submittedName>
        <fullName evidence="2">DUF721 domain-containing protein</fullName>
    </submittedName>
</protein>